<reference evidence="1" key="1">
    <citation type="submission" date="2014-09" db="EMBL/GenBank/DDBJ databases">
        <authorList>
            <person name="Magalhaes I.L.F."/>
            <person name="Oliveira U."/>
            <person name="Santos F.R."/>
            <person name="Vidigal T.H.D.A."/>
            <person name="Brescovit A.D."/>
            <person name="Santos A.J."/>
        </authorList>
    </citation>
    <scope>NUCLEOTIDE SEQUENCE</scope>
    <source>
        <tissue evidence="1">Shoot tissue taken approximately 20 cm above the soil surface</tissue>
    </source>
</reference>
<organism evidence="1">
    <name type="scientific">Arundo donax</name>
    <name type="common">Giant reed</name>
    <name type="synonym">Donax arundinaceus</name>
    <dbReference type="NCBI Taxonomy" id="35708"/>
    <lineage>
        <taxon>Eukaryota</taxon>
        <taxon>Viridiplantae</taxon>
        <taxon>Streptophyta</taxon>
        <taxon>Embryophyta</taxon>
        <taxon>Tracheophyta</taxon>
        <taxon>Spermatophyta</taxon>
        <taxon>Magnoliopsida</taxon>
        <taxon>Liliopsida</taxon>
        <taxon>Poales</taxon>
        <taxon>Poaceae</taxon>
        <taxon>PACMAD clade</taxon>
        <taxon>Arundinoideae</taxon>
        <taxon>Arundineae</taxon>
        <taxon>Arundo</taxon>
    </lineage>
</organism>
<sequence>MPATTSLLGRYQHSSARIRHPSHCLSSVQTNSAEAFPLGLVLVPC</sequence>
<accession>A0A0A8YLF4</accession>
<evidence type="ECO:0000313" key="1">
    <source>
        <dbReference type="EMBL" id="JAD27396.1"/>
    </source>
</evidence>
<protein>
    <submittedName>
        <fullName evidence="1">Uncharacterized protein</fullName>
    </submittedName>
</protein>
<proteinExistence type="predicted"/>
<dbReference type="AlphaFoldDB" id="A0A0A8YLF4"/>
<name>A0A0A8YLF4_ARUDO</name>
<dbReference type="EMBL" id="GBRH01270499">
    <property type="protein sequence ID" value="JAD27396.1"/>
    <property type="molecule type" value="Transcribed_RNA"/>
</dbReference>
<reference evidence="1" key="2">
    <citation type="journal article" date="2015" name="Data Brief">
        <title>Shoot transcriptome of the giant reed, Arundo donax.</title>
        <authorList>
            <person name="Barrero R.A."/>
            <person name="Guerrero F.D."/>
            <person name="Moolhuijzen P."/>
            <person name="Goolsby J.A."/>
            <person name="Tidwell J."/>
            <person name="Bellgard S.E."/>
            <person name="Bellgard M.I."/>
        </authorList>
    </citation>
    <scope>NUCLEOTIDE SEQUENCE</scope>
    <source>
        <tissue evidence="1">Shoot tissue taken approximately 20 cm above the soil surface</tissue>
    </source>
</reference>